<dbReference type="GO" id="GO:0051301">
    <property type="term" value="P:cell division"/>
    <property type="evidence" value="ECO:0007669"/>
    <property type="project" value="UniProtKB-KW"/>
</dbReference>
<dbReference type="Gene3D" id="1.10.10.580">
    <property type="entry name" value="Structural maintenance of chromosome 1. Chain E"/>
    <property type="match status" value="1"/>
</dbReference>
<dbReference type="GO" id="GO:0005737">
    <property type="term" value="C:cytoplasm"/>
    <property type="evidence" value="ECO:0007669"/>
    <property type="project" value="UniProtKB-SubCell"/>
</dbReference>
<keyword evidence="2" id="KW-0159">Chromosome partition</keyword>
<keyword evidence="2" id="KW-0963">Cytoplasm</keyword>
<dbReference type="InterPro" id="IPR003768">
    <property type="entry name" value="ScpA"/>
</dbReference>
<sequence>MTEEYQQEYMFDNDESALELKLANYNGPLDVLLELVRANKIEIKDIFVSQVTEQFLQYMDQLSELDINKAGEYMAMAATLLEIKARALLPVLEQPDDEDSPEKVLIRQLEEYKVFKEIVGELKECENVNRFYREPDKNVGKSVTVIKDNLSVEGFMEAFGKFLMKMQIKAQAENVSRAIQRESFSVAQKLNWIREILKEEESFRFSQLFNENTSRNEFITTFLAVLELLKLQIIDVKQEREFEDFLVIRRPDSDKIEAVVEDEYESFE</sequence>
<dbReference type="EMBL" id="DVHL01000033">
    <property type="protein sequence ID" value="HIR66013.1"/>
    <property type="molecule type" value="Genomic_DNA"/>
</dbReference>
<comment type="similarity">
    <text evidence="2">Belongs to the ScpA family.</text>
</comment>
<dbReference type="InterPro" id="IPR023093">
    <property type="entry name" value="ScpA-like_C"/>
</dbReference>
<dbReference type="Proteomes" id="UP000824200">
    <property type="component" value="Unassembled WGS sequence"/>
</dbReference>
<comment type="subunit">
    <text evidence="2">Component of a cohesin-like complex composed of ScpA, ScpB and the Smc homodimer, in which ScpA and ScpB bind to the head domain of Smc. The presence of the three proteins is required for the association of the complex with DNA.</text>
</comment>
<dbReference type="Pfam" id="PF02616">
    <property type="entry name" value="SMC_ScpA"/>
    <property type="match status" value="1"/>
</dbReference>
<dbReference type="GO" id="GO:0007059">
    <property type="term" value="P:chromosome segregation"/>
    <property type="evidence" value="ECO:0007669"/>
    <property type="project" value="UniProtKB-UniRule"/>
</dbReference>
<dbReference type="HAMAP" id="MF_01805">
    <property type="entry name" value="ScpA"/>
    <property type="match status" value="1"/>
</dbReference>
<dbReference type="Gene3D" id="6.10.250.2410">
    <property type="match status" value="1"/>
</dbReference>
<name>A0A9D1E3V7_9BACT</name>
<evidence type="ECO:0000313" key="3">
    <source>
        <dbReference type="EMBL" id="HIR66013.1"/>
    </source>
</evidence>
<dbReference type="PANTHER" id="PTHR33969">
    <property type="entry name" value="SEGREGATION AND CONDENSATION PROTEIN A"/>
    <property type="match status" value="1"/>
</dbReference>
<evidence type="ECO:0000256" key="2">
    <source>
        <dbReference type="HAMAP-Rule" id="MF_01805"/>
    </source>
</evidence>
<evidence type="ECO:0000256" key="1">
    <source>
        <dbReference type="ARBA" id="ARBA00044777"/>
    </source>
</evidence>
<dbReference type="GO" id="GO:0006260">
    <property type="term" value="P:DNA replication"/>
    <property type="evidence" value="ECO:0007669"/>
    <property type="project" value="UniProtKB-UniRule"/>
</dbReference>
<dbReference type="AlphaFoldDB" id="A0A9D1E3V7"/>
<keyword evidence="2" id="KW-0132">Cell division</keyword>
<dbReference type="PANTHER" id="PTHR33969:SF2">
    <property type="entry name" value="SEGREGATION AND CONDENSATION PROTEIN A"/>
    <property type="match status" value="1"/>
</dbReference>
<comment type="function">
    <text evidence="2">Participates in chromosomal partition during cell division. May act via the formation of a condensin-like complex containing Smc and ScpB that pull DNA away from mid-cell into both cell halves.</text>
</comment>
<reference evidence="3" key="2">
    <citation type="journal article" date="2021" name="PeerJ">
        <title>Extensive microbial diversity within the chicken gut microbiome revealed by metagenomics and culture.</title>
        <authorList>
            <person name="Gilroy R."/>
            <person name="Ravi A."/>
            <person name="Getino M."/>
            <person name="Pursley I."/>
            <person name="Horton D.L."/>
            <person name="Alikhan N.F."/>
            <person name="Baker D."/>
            <person name="Gharbi K."/>
            <person name="Hall N."/>
            <person name="Watson M."/>
            <person name="Adriaenssens E.M."/>
            <person name="Foster-Nyarko E."/>
            <person name="Jarju S."/>
            <person name="Secka A."/>
            <person name="Antonio M."/>
            <person name="Oren A."/>
            <person name="Chaudhuri R.R."/>
            <person name="La Ragione R."/>
            <person name="Hildebrand F."/>
            <person name="Pallen M.J."/>
        </authorList>
    </citation>
    <scope>NUCLEOTIDE SEQUENCE</scope>
    <source>
        <strain evidence="3">CHK121-14286</strain>
    </source>
</reference>
<comment type="caution">
    <text evidence="3">The sequence shown here is derived from an EMBL/GenBank/DDBJ whole genome shotgun (WGS) entry which is preliminary data.</text>
</comment>
<accession>A0A9D1E3V7</accession>
<protein>
    <recommendedName>
        <fullName evidence="1 2">Segregation and condensation protein A</fullName>
    </recommendedName>
</protein>
<reference evidence="3" key="1">
    <citation type="submission" date="2020-10" db="EMBL/GenBank/DDBJ databases">
        <authorList>
            <person name="Gilroy R."/>
        </authorList>
    </citation>
    <scope>NUCLEOTIDE SEQUENCE</scope>
    <source>
        <strain evidence="3">CHK121-14286</strain>
    </source>
</reference>
<evidence type="ECO:0000313" key="4">
    <source>
        <dbReference type="Proteomes" id="UP000824200"/>
    </source>
</evidence>
<gene>
    <name evidence="2" type="primary">scpA</name>
    <name evidence="3" type="ORF">IAC95_03950</name>
</gene>
<comment type="subcellular location">
    <subcellularLocation>
        <location evidence="2">Cytoplasm</location>
    </subcellularLocation>
    <text evidence="2">Associated with two foci at the outer edges of the nucleoid region in young cells, and at four foci within both cell halves in older cells.</text>
</comment>
<proteinExistence type="inferred from homology"/>
<keyword evidence="2" id="KW-0131">Cell cycle</keyword>
<organism evidence="3 4">
    <name type="scientific">Candidatus Fimimonas gallinarum</name>
    <dbReference type="NCBI Taxonomy" id="2840821"/>
    <lineage>
        <taxon>Bacteria</taxon>
        <taxon>Pseudomonadati</taxon>
        <taxon>Myxococcota</taxon>
        <taxon>Myxococcia</taxon>
        <taxon>Myxococcales</taxon>
        <taxon>Cystobacterineae</taxon>
        <taxon>Myxococcaceae</taxon>
        <taxon>Myxococcaceae incertae sedis</taxon>
        <taxon>Candidatus Fimimonas</taxon>
    </lineage>
</organism>